<organism evidence="1 2">
    <name type="scientific">Shuttleworthella satelles DSM 14600</name>
    <dbReference type="NCBI Taxonomy" id="626523"/>
    <lineage>
        <taxon>Bacteria</taxon>
        <taxon>Bacillati</taxon>
        <taxon>Bacillota</taxon>
        <taxon>Clostridia</taxon>
        <taxon>Lachnospirales</taxon>
        <taxon>Lachnospiraceae</taxon>
        <taxon>Shuttleworthella</taxon>
    </lineage>
</organism>
<evidence type="ECO:0000313" key="1">
    <source>
        <dbReference type="EMBL" id="EEP28578.1"/>
    </source>
</evidence>
<keyword evidence="2" id="KW-1185">Reference proteome</keyword>
<protein>
    <submittedName>
        <fullName evidence="1">Uncharacterized protein</fullName>
    </submittedName>
</protein>
<proteinExistence type="predicted"/>
<dbReference type="AlphaFoldDB" id="C4GBT6"/>
<dbReference type="EMBL" id="ACIP02000002">
    <property type="protein sequence ID" value="EEP28578.1"/>
    <property type="molecule type" value="Genomic_DNA"/>
</dbReference>
<sequence length="46" mass="5100">MSVFGFKCIAFSHLFLPFDCRSSSICFFPPQTLDLILLGTSPGSDR</sequence>
<dbReference type="HOGENOM" id="CLU_3188993_0_0_9"/>
<accession>C4GBT6</accession>
<dbReference type="Proteomes" id="UP000003494">
    <property type="component" value="Unassembled WGS sequence"/>
</dbReference>
<gene>
    <name evidence="1" type="ORF">GCWU000342_01388</name>
</gene>
<name>C4GBT6_9FIRM</name>
<comment type="caution">
    <text evidence="1">The sequence shown here is derived from an EMBL/GenBank/DDBJ whole genome shotgun (WGS) entry which is preliminary data.</text>
</comment>
<reference evidence="1" key="1">
    <citation type="submission" date="2009-04" db="EMBL/GenBank/DDBJ databases">
        <authorList>
            <person name="Weinstock G."/>
            <person name="Sodergren E."/>
            <person name="Clifton S."/>
            <person name="Fulton L."/>
            <person name="Fulton B."/>
            <person name="Courtney L."/>
            <person name="Fronick C."/>
            <person name="Harrison M."/>
            <person name="Strong C."/>
            <person name="Farmer C."/>
            <person name="Delahaunty K."/>
            <person name="Markovic C."/>
            <person name="Hall O."/>
            <person name="Minx P."/>
            <person name="Tomlinson C."/>
            <person name="Mitreva M."/>
            <person name="Nelson J."/>
            <person name="Hou S."/>
            <person name="Wollam A."/>
            <person name="Pepin K.H."/>
            <person name="Johnson M."/>
            <person name="Bhonagiri V."/>
            <person name="Nash W.E."/>
            <person name="Warren W."/>
            <person name="Chinwalla A."/>
            <person name="Mardis E.R."/>
            <person name="Wilson R.K."/>
        </authorList>
    </citation>
    <scope>NUCLEOTIDE SEQUENCE [LARGE SCALE GENOMIC DNA]</scope>
    <source>
        <strain evidence="1">DSM 14600</strain>
    </source>
</reference>
<evidence type="ECO:0000313" key="2">
    <source>
        <dbReference type="Proteomes" id="UP000003494"/>
    </source>
</evidence>